<gene>
    <name evidence="1" type="ORF">ACFSYJ_17245</name>
</gene>
<dbReference type="Proteomes" id="UP001597419">
    <property type="component" value="Unassembled WGS sequence"/>
</dbReference>
<protein>
    <recommendedName>
        <fullName evidence="3">Protein phosphatase 2C</fullName>
    </recommendedName>
</protein>
<organism evidence="1 2">
    <name type="scientific">Amycolatopsis samaneae</name>
    <dbReference type="NCBI Taxonomy" id="664691"/>
    <lineage>
        <taxon>Bacteria</taxon>
        <taxon>Bacillati</taxon>
        <taxon>Actinomycetota</taxon>
        <taxon>Actinomycetes</taxon>
        <taxon>Pseudonocardiales</taxon>
        <taxon>Pseudonocardiaceae</taxon>
        <taxon>Amycolatopsis</taxon>
    </lineage>
</organism>
<accession>A0ABW5GFQ1</accession>
<dbReference type="EMBL" id="JBHUKU010000008">
    <property type="protein sequence ID" value="MFD2460357.1"/>
    <property type="molecule type" value="Genomic_DNA"/>
</dbReference>
<evidence type="ECO:0000313" key="2">
    <source>
        <dbReference type="Proteomes" id="UP001597419"/>
    </source>
</evidence>
<keyword evidence="2" id="KW-1185">Reference proteome</keyword>
<reference evidence="2" key="1">
    <citation type="journal article" date="2019" name="Int. J. Syst. Evol. Microbiol.">
        <title>The Global Catalogue of Microorganisms (GCM) 10K type strain sequencing project: providing services to taxonomists for standard genome sequencing and annotation.</title>
        <authorList>
            <consortium name="The Broad Institute Genomics Platform"/>
            <consortium name="The Broad Institute Genome Sequencing Center for Infectious Disease"/>
            <person name="Wu L."/>
            <person name="Ma J."/>
        </authorList>
    </citation>
    <scope>NUCLEOTIDE SEQUENCE [LARGE SCALE GENOMIC DNA]</scope>
    <source>
        <strain evidence="2">CGMCC 4.7643</strain>
    </source>
</reference>
<comment type="caution">
    <text evidence="1">The sequence shown here is derived from an EMBL/GenBank/DDBJ whole genome shotgun (WGS) entry which is preliminary data.</text>
</comment>
<name>A0ABW5GFQ1_9PSEU</name>
<evidence type="ECO:0000313" key="1">
    <source>
        <dbReference type="EMBL" id="MFD2460357.1"/>
    </source>
</evidence>
<sequence>MPDIAIAERAGVGTDGADRPTEDHVVVLDNAVLLLDGATSPHPDLPPGGWYAGLLAARLADGLRAEPDADLADVLAASIADVAAAHGLRPGHAPSSTVAMLRWQPGLVEALVLADSPVIAFGRFGGDALDVVSDDRLVTLRDDGKLQTGADVRRRRNAEDGFWVAEADPGAAAKAVRRTWPRDAVDVALLATDGVSIGVDEYHLFDWPEALRLAREGGPDAVLDAVRTAEKQDPDRVRWPRAKRHDDQAFVVVDFTACAQASGGIQGLP</sequence>
<evidence type="ECO:0008006" key="3">
    <source>
        <dbReference type="Google" id="ProtNLM"/>
    </source>
</evidence>
<proteinExistence type="predicted"/>
<dbReference type="RefSeq" id="WP_345397848.1">
    <property type="nucleotide sequence ID" value="NZ_BAABHG010000009.1"/>
</dbReference>